<evidence type="ECO:0000259" key="5">
    <source>
        <dbReference type="Pfam" id="PF04542"/>
    </source>
</evidence>
<dbReference type="GO" id="GO:0003677">
    <property type="term" value="F:DNA binding"/>
    <property type="evidence" value="ECO:0007669"/>
    <property type="project" value="InterPro"/>
</dbReference>
<dbReference type="RefSeq" id="WP_011459288.1">
    <property type="nucleotide sequence ID" value="NZ_LK996017.1"/>
</dbReference>
<dbReference type="Pfam" id="PF08281">
    <property type="entry name" value="Sigma70_r4_2"/>
    <property type="match status" value="1"/>
</dbReference>
<dbReference type="SUPFAM" id="SSF88659">
    <property type="entry name" value="Sigma3 and sigma4 domains of RNA polymerase sigma factors"/>
    <property type="match status" value="1"/>
</dbReference>
<dbReference type="Gene3D" id="1.10.1740.10">
    <property type="match status" value="1"/>
</dbReference>
<dbReference type="Proteomes" id="UP000054623">
    <property type="component" value="Unassembled WGS sequence"/>
</dbReference>
<reference evidence="7" key="1">
    <citation type="submission" date="2014-07" db="EMBL/GenBank/DDBJ databases">
        <authorList>
            <person name="Hornung V.Bastian."/>
        </authorList>
    </citation>
    <scope>NUCLEOTIDE SEQUENCE</scope>
    <source>
        <strain evidence="7">PCE-S</strain>
    </source>
</reference>
<sequence>MEDAELIQQVLKGRHEQYGLLVQRYQEPLIHFLRGILGAEDEVFDCAQEAFLAAYGNLWRYSDKYTFRAWLYAIARNKAIDLMRKRKREIPLSIDESLVDRQMGPEEAYLAKEQALDVRTILEELPEHYRQALYLRYQQELSYEEISTVLNIPISSVKTHLHRGKEKLRQIMEGRNGHEGNG</sequence>
<evidence type="ECO:0000256" key="3">
    <source>
        <dbReference type="ARBA" id="ARBA00023082"/>
    </source>
</evidence>
<evidence type="ECO:0000313" key="7">
    <source>
        <dbReference type="EMBL" id="CDX00773.1"/>
    </source>
</evidence>
<evidence type="ECO:0000256" key="1">
    <source>
        <dbReference type="ARBA" id="ARBA00010641"/>
    </source>
</evidence>
<dbReference type="PATRIC" id="fig|49338.4.peg.954"/>
<evidence type="ECO:0000259" key="6">
    <source>
        <dbReference type="Pfam" id="PF08281"/>
    </source>
</evidence>
<name>A0A098AW00_DESHA</name>
<dbReference type="InterPro" id="IPR036388">
    <property type="entry name" value="WH-like_DNA-bd_sf"/>
</dbReference>
<dbReference type="OrthoDB" id="9784984at2"/>
<gene>
    <name evidence="8" type="ORF">AT727_14035</name>
    <name evidence="7" type="ORF">DPCES_0886</name>
</gene>
<dbReference type="Pfam" id="PF04542">
    <property type="entry name" value="Sigma70_r2"/>
    <property type="match status" value="1"/>
</dbReference>
<protein>
    <submittedName>
        <fullName evidence="8">RNA polymerase subunit sigma-70</fullName>
    </submittedName>
    <submittedName>
        <fullName evidence="7">RNA polymerase, sigma-24 subunit, ECF sub</fullName>
    </submittedName>
</protein>
<dbReference type="PANTHER" id="PTHR43133:SF51">
    <property type="entry name" value="RNA POLYMERASE SIGMA FACTOR"/>
    <property type="match status" value="1"/>
</dbReference>
<dbReference type="NCBIfam" id="TIGR02937">
    <property type="entry name" value="sigma70-ECF"/>
    <property type="match status" value="1"/>
</dbReference>
<organism evidence="7">
    <name type="scientific">Desulfitobacterium hafniense</name>
    <name type="common">Desulfitobacterium frappieri</name>
    <dbReference type="NCBI Taxonomy" id="49338"/>
    <lineage>
        <taxon>Bacteria</taxon>
        <taxon>Bacillati</taxon>
        <taxon>Bacillota</taxon>
        <taxon>Clostridia</taxon>
        <taxon>Eubacteriales</taxon>
        <taxon>Desulfitobacteriaceae</taxon>
        <taxon>Desulfitobacterium</taxon>
    </lineage>
</organism>
<evidence type="ECO:0000256" key="4">
    <source>
        <dbReference type="ARBA" id="ARBA00023163"/>
    </source>
</evidence>
<dbReference type="SUPFAM" id="SSF88946">
    <property type="entry name" value="Sigma2 domain of RNA polymerase sigma factors"/>
    <property type="match status" value="1"/>
</dbReference>
<keyword evidence="2" id="KW-0805">Transcription regulation</keyword>
<feature type="domain" description="RNA polymerase sigma factor 70 region 4 type 2" evidence="6">
    <location>
        <begin position="117"/>
        <end position="168"/>
    </location>
</feature>
<evidence type="ECO:0000256" key="2">
    <source>
        <dbReference type="ARBA" id="ARBA00023015"/>
    </source>
</evidence>
<dbReference type="CDD" id="cd06171">
    <property type="entry name" value="Sigma70_r4"/>
    <property type="match status" value="1"/>
</dbReference>
<dbReference type="InterPro" id="IPR013324">
    <property type="entry name" value="RNA_pol_sigma_r3/r4-like"/>
</dbReference>
<dbReference type="InterPro" id="IPR039425">
    <property type="entry name" value="RNA_pol_sigma-70-like"/>
</dbReference>
<dbReference type="GO" id="GO:0016987">
    <property type="term" value="F:sigma factor activity"/>
    <property type="evidence" value="ECO:0007669"/>
    <property type="project" value="UniProtKB-KW"/>
</dbReference>
<keyword evidence="4" id="KW-0804">Transcription</keyword>
<dbReference type="EMBL" id="LK996017">
    <property type="protein sequence ID" value="CDX00773.1"/>
    <property type="molecule type" value="Genomic_DNA"/>
</dbReference>
<comment type="similarity">
    <text evidence="1">Belongs to the sigma-70 factor family. ECF subfamily.</text>
</comment>
<proteinExistence type="inferred from homology"/>
<reference evidence="8 9" key="2">
    <citation type="submission" date="2015-12" db="EMBL/GenBank/DDBJ databases">
        <title>Draft Genome Sequence of Desulfitobacterium hafniense Strain DH, a Sulfate-reducing Bacterium Isolated from Paddy Soils.</title>
        <authorList>
            <person name="Bao P."/>
            <person name="Zhang X."/>
            <person name="Li G."/>
        </authorList>
    </citation>
    <scope>NUCLEOTIDE SEQUENCE [LARGE SCALE GENOMIC DNA]</scope>
    <source>
        <strain evidence="8 9">DH</strain>
    </source>
</reference>
<accession>A0A098AW00</accession>
<feature type="domain" description="RNA polymerase sigma-70 region 2" evidence="5">
    <location>
        <begin position="21"/>
        <end position="88"/>
    </location>
</feature>
<dbReference type="PANTHER" id="PTHR43133">
    <property type="entry name" value="RNA POLYMERASE ECF-TYPE SIGMA FACTO"/>
    <property type="match status" value="1"/>
</dbReference>
<dbReference type="GO" id="GO:0006352">
    <property type="term" value="P:DNA-templated transcription initiation"/>
    <property type="evidence" value="ECO:0007669"/>
    <property type="project" value="InterPro"/>
</dbReference>
<dbReference type="AlphaFoldDB" id="A0A098AW00"/>
<evidence type="ECO:0000313" key="8">
    <source>
        <dbReference type="EMBL" id="KTE89140.1"/>
    </source>
</evidence>
<dbReference type="InterPro" id="IPR007627">
    <property type="entry name" value="RNA_pol_sigma70_r2"/>
</dbReference>
<dbReference type="InterPro" id="IPR013249">
    <property type="entry name" value="RNA_pol_sigma70_r4_t2"/>
</dbReference>
<evidence type="ECO:0000313" key="9">
    <source>
        <dbReference type="Proteomes" id="UP000054623"/>
    </source>
</evidence>
<dbReference type="InterPro" id="IPR014284">
    <property type="entry name" value="RNA_pol_sigma-70_dom"/>
</dbReference>
<dbReference type="Gene3D" id="1.10.10.10">
    <property type="entry name" value="Winged helix-like DNA-binding domain superfamily/Winged helix DNA-binding domain"/>
    <property type="match status" value="1"/>
</dbReference>
<dbReference type="EMBL" id="LOCK01000094">
    <property type="protein sequence ID" value="KTE89140.1"/>
    <property type="molecule type" value="Genomic_DNA"/>
</dbReference>
<keyword evidence="3" id="KW-0731">Sigma factor</keyword>
<dbReference type="InterPro" id="IPR013325">
    <property type="entry name" value="RNA_pol_sigma_r2"/>
</dbReference>